<keyword evidence="5" id="KW-0732">Signal</keyword>
<dbReference type="Gene3D" id="2.40.420.20">
    <property type="match status" value="1"/>
</dbReference>
<dbReference type="InterPro" id="IPR058627">
    <property type="entry name" value="MdtA-like_C"/>
</dbReference>
<dbReference type="AlphaFoldDB" id="A0A1M3L6U0"/>
<dbReference type="Proteomes" id="UP000184233">
    <property type="component" value="Unassembled WGS sequence"/>
</dbReference>
<evidence type="ECO:0000256" key="5">
    <source>
        <dbReference type="SAM" id="SignalP"/>
    </source>
</evidence>
<name>A0A1M3L6U0_9BACT</name>
<dbReference type="PROSITE" id="PS51257">
    <property type="entry name" value="PROKAR_LIPOPROTEIN"/>
    <property type="match status" value="1"/>
</dbReference>
<feature type="domain" description="Multidrug resistance protein MdtA-like barrel-sandwich hybrid" evidence="6">
    <location>
        <begin position="91"/>
        <end position="217"/>
    </location>
</feature>
<dbReference type="Pfam" id="PF25967">
    <property type="entry name" value="RND-MFP_C"/>
    <property type="match status" value="1"/>
</dbReference>
<dbReference type="InterPro" id="IPR006143">
    <property type="entry name" value="RND_pump_MFP"/>
</dbReference>
<feature type="domain" description="Multidrug resistance protein MdtA-like C-terminal permuted SH3" evidence="7">
    <location>
        <begin position="302"/>
        <end position="360"/>
    </location>
</feature>
<evidence type="ECO:0000259" key="6">
    <source>
        <dbReference type="Pfam" id="PF25917"/>
    </source>
</evidence>
<comment type="similarity">
    <text evidence="2">Belongs to the membrane fusion protein (MFP) (TC 8.A.1) family.</text>
</comment>
<evidence type="ECO:0000256" key="2">
    <source>
        <dbReference type="ARBA" id="ARBA00009477"/>
    </source>
</evidence>
<organism evidence="8 9">
    <name type="scientific">Candidatus Kapaibacterium thiocyanatum</name>
    <dbReference type="NCBI Taxonomy" id="1895771"/>
    <lineage>
        <taxon>Bacteria</taxon>
        <taxon>Pseudomonadati</taxon>
        <taxon>Candidatus Kapaibacteriota</taxon>
        <taxon>Candidatus Kapaibacteriia</taxon>
        <taxon>Candidatus Kapaibacteriales</taxon>
        <taxon>Candidatus Kapaibacteriaceae</taxon>
        <taxon>Candidatus Kapaibacterium</taxon>
    </lineage>
</organism>
<sequence>MKLRLFTVLVAAVALTACGSQSNENTPSDQRLSQLRAERSKLDDQIRTMEKALGKGAATANGTVPVTVFTTNEGSFAHTIDIKGSVDSRSSVTITPKTGGTITRITVVNGQSVTKGQLLVEFDNELTKRSMEEVQTQLDFANTVYEKQRRIYEAKAGSEISYLQAKNQKESLERRMSSLKEQLELSRLYAPVAGVADNVLPRVGENAGPGQPLMTIVNTGDMRVIADVAEAYVANISQGDPVTIMFPEINDTVRTRLGIVSTTVNTISRTFRVEIPIRPVPKNLRPNTTCNLVINDLTIPKAITIPLKAIAREENNSFAYVVNEKNTVMRRAITTGLVSGGMVQVTEGLQPGERVVVSGVLDVADGQKVRVVE</sequence>
<evidence type="ECO:0000259" key="7">
    <source>
        <dbReference type="Pfam" id="PF25967"/>
    </source>
</evidence>
<gene>
    <name evidence="8" type="ORF">BGO89_01495</name>
</gene>
<dbReference type="STRING" id="1895771.BGO89_01495"/>
<feature type="signal peptide" evidence="5">
    <location>
        <begin position="1"/>
        <end position="22"/>
    </location>
</feature>
<dbReference type="NCBIfam" id="TIGR01730">
    <property type="entry name" value="RND_mfp"/>
    <property type="match status" value="1"/>
</dbReference>
<evidence type="ECO:0000256" key="3">
    <source>
        <dbReference type="ARBA" id="ARBA00022448"/>
    </source>
</evidence>
<evidence type="ECO:0000256" key="1">
    <source>
        <dbReference type="ARBA" id="ARBA00004196"/>
    </source>
</evidence>
<dbReference type="PANTHER" id="PTHR30469">
    <property type="entry name" value="MULTIDRUG RESISTANCE PROTEIN MDTA"/>
    <property type="match status" value="1"/>
</dbReference>
<keyword evidence="4" id="KW-0175">Coiled coil</keyword>
<evidence type="ECO:0000256" key="4">
    <source>
        <dbReference type="SAM" id="Coils"/>
    </source>
</evidence>
<evidence type="ECO:0000313" key="9">
    <source>
        <dbReference type="Proteomes" id="UP000184233"/>
    </source>
</evidence>
<proteinExistence type="inferred from homology"/>
<feature type="chain" id="PRO_5012973885" evidence="5">
    <location>
        <begin position="23"/>
        <end position="373"/>
    </location>
</feature>
<dbReference type="EMBL" id="MKVH01000002">
    <property type="protein sequence ID" value="OJX61281.1"/>
    <property type="molecule type" value="Genomic_DNA"/>
</dbReference>
<comment type="caution">
    <text evidence="8">The sequence shown here is derived from an EMBL/GenBank/DDBJ whole genome shotgun (WGS) entry which is preliminary data.</text>
</comment>
<dbReference type="GO" id="GO:1990281">
    <property type="term" value="C:efflux pump complex"/>
    <property type="evidence" value="ECO:0007669"/>
    <property type="project" value="TreeGrafter"/>
</dbReference>
<feature type="coiled-coil region" evidence="4">
    <location>
        <begin position="162"/>
        <end position="189"/>
    </location>
</feature>
<dbReference type="InterPro" id="IPR058625">
    <property type="entry name" value="MdtA-like_BSH"/>
</dbReference>
<dbReference type="Pfam" id="PF25917">
    <property type="entry name" value="BSH_RND"/>
    <property type="match status" value="1"/>
</dbReference>
<dbReference type="GO" id="GO:0015562">
    <property type="term" value="F:efflux transmembrane transporter activity"/>
    <property type="evidence" value="ECO:0007669"/>
    <property type="project" value="TreeGrafter"/>
</dbReference>
<protein>
    <submittedName>
        <fullName evidence="8">Uncharacterized protein</fullName>
    </submittedName>
</protein>
<comment type="subcellular location">
    <subcellularLocation>
        <location evidence="1">Cell envelope</location>
    </subcellularLocation>
</comment>
<dbReference type="PANTHER" id="PTHR30469:SF15">
    <property type="entry name" value="HLYD FAMILY OF SECRETION PROTEINS"/>
    <property type="match status" value="1"/>
</dbReference>
<dbReference type="Gene3D" id="2.40.50.100">
    <property type="match status" value="1"/>
</dbReference>
<dbReference type="Gene3D" id="1.10.287.470">
    <property type="entry name" value="Helix hairpin bin"/>
    <property type="match status" value="1"/>
</dbReference>
<evidence type="ECO:0000313" key="8">
    <source>
        <dbReference type="EMBL" id="OJX61281.1"/>
    </source>
</evidence>
<dbReference type="Gene3D" id="2.40.30.170">
    <property type="match status" value="1"/>
</dbReference>
<keyword evidence="3" id="KW-0813">Transport</keyword>
<accession>A0A1M3L6U0</accession>
<dbReference type="SUPFAM" id="SSF111369">
    <property type="entry name" value="HlyD-like secretion proteins"/>
    <property type="match status" value="1"/>
</dbReference>
<reference evidence="8 9" key="1">
    <citation type="submission" date="2016-09" db="EMBL/GenBank/DDBJ databases">
        <title>Genome-resolved meta-omics ties microbial dynamics to process performance in biotechnology for thiocyanate degradation.</title>
        <authorList>
            <person name="Kantor R.S."/>
            <person name="Huddy R.J."/>
            <person name="Iyer R."/>
            <person name="Thomas B.C."/>
            <person name="Brown C.T."/>
            <person name="Anantharaman K."/>
            <person name="Tringe S."/>
            <person name="Hettich R.L."/>
            <person name="Harrison S.T."/>
            <person name="Banfield J.F."/>
        </authorList>
    </citation>
    <scope>NUCLEOTIDE SEQUENCE [LARGE SCALE GENOMIC DNA]</scope>
    <source>
        <strain evidence="8">59-99</strain>
    </source>
</reference>